<dbReference type="InterPro" id="IPR015424">
    <property type="entry name" value="PyrdxlP-dep_Trfase"/>
</dbReference>
<reference evidence="7" key="1">
    <citation type="submission" date="2021-11" db="EMBL/GenBank/DDBJ databases">
        <authorList>
            <person name="Islam A."/>
            <person name="Islam S."/>
            <person name="Flora M.S."/>
            <person name="Rahman M."/>
            <person name="Ziaur R.M."/>
            <person name="Epstein J.H."/>
            <person name="Hassan M."/>
            <person name="Klassen M."/>
            <person name="Woodard K."/>
            <person name="Webb A."/>
            <person name="Webby R.J."/>
            <person name="El Zowalaty M.E."/>
        </authorList>
    </citation>
    <scope>NUCLEOTIDE SEQUENCE</scope>
    <source>
        <strain evidence="7">Pbs3</strain>
    </source>
</reference>
<dbReference type="Proteomes" id="UP001160483">
    <property type="component" value="Unassembled WGS sequence"/>
</dbReference>
<dbReference type="Gene3D" id="3.40.640.10">
    <property type="entry name" value="Type I PLP-dependent aspartate aminotransferase-like (Major domain)"/>
    <property type="match status" value="1"/>
</dbReference>
<dbReference type="AlphaFoldDB" id="A0AAU9L5J4"/>
<feature type="domain" description="Aminotransferase class I/classII large" evidence="6">
    <location>
        <begin position="32"/>
        <end position="402"/>
    </location>
</feature>
<dbReference type="InterPro" id="IPR001917">
    <property type="entry name" value="Aminotrans_II_pyridoxalP_BS"/>
</dbReference>
<comment type="cofactor">
    <cofactor evidence="1 5">
        <name>pyridoxal 5'-phosphate</name>
        <dbReference type="ChEBI" id="CHEBI:597326"/>
    </cofactor>
</comment>
<dbReference type="PROSITE" id="PS00599">
    <property type="entry name" value="AA_TRANSFER_CLASS_2"/>
    <property type="match status" value="1"/>
</dbReference>
<evidence type="ECO:0000313" key="7">
    <source>
        <dbReference type="EMBL" id="CAH0479859.1"/>
    </source>
</evidence>
<comment type="similarity">
    <text evidence="2">Belongs to the class-II pyridoxal-phosphate-dependent aminotransferase family. BioF subfamily.</text>
</comment>
<dbReference type="PANTHER" id="PTHR13693:SF77">
    <property type="entry name" value="8-AMINO-7-OXONONANOATE SYNTHASE"/>
    <property type="match status" value="1"/>
</dbReference>
<organism evidence="7 8">
    <name type="scientific">Peronospora belbahrii</name>
    <dbReference type="NCBI Taxonomy" id="622444"/>
    <lineage>
        <taxon>Eukaryota</taxon>
        <taxon>Sar</taxon>
        <taxon>Stramenopiles</taxon>
        <taxon>Oomycota</taxon>
        <taxon>Peronosporomycetes</taxon>
        <taxon>Peronosporales</taxon>
        <taxon>Peronosporaceae</taxon>
        <taxon>Peronospora</taxon>
    </lineage>
</organism>
<dbReference type="Gene3D" id="3.90.1150.10">
    <property type="entry name" value="Aspartate Aminotransferase, domain 1"/>
    <property type="match status" value="1"/>
</dbReference>
<dbReference type="PANTHER" id="PTHR13693">
    <property type="entry name" value="CLASS II AMINOTRANSFERASE/8-AMINO-7-OXONONANOATE SYNTHASE"/>
    <property type="match status" value="1"/>
</dbReference>
<dbReference type="GO" id="GO:0016740">
    <property type="term" value="F:transferase activity"/>
    <property type="evidence" value="ECO:0007669"/>
    <property type="project" value="UniProtKB-KW"/>
</dbReference>
<dbReference type="InterPro" id="IPR015421">
    <property type="entry name" value="PyrdxlP-dep_Trfase_major"/>
</dbReference>
<evidence type="ECO:0000256" key="3">
    <source>
        <dbReference type="ARBA" id="ARBA00022679"/>
    </source>
</evidence>
<evidence type="ECO:0000256" key="4">
    <source>
        <dbReference type="ARBA" id="ARBA00022898"/>
    </source>
</evidence>
<keyword evidence="4 5" id="KW-0663">Pyridoxal phosphate</keyword>
<dbReference type="SUPFAM" id="SSF53383">
    <property type="entry name" value="PLP-dependent transferases"/>
    <property type="match status" value="1"/>
</dbReference>
<dbReference type="InterPro" id="IPR015422">
    <property type="entry name" value="PyrdxlP-dep_Trfase_small"/>
</dbReference>
<dbReference type="InterPro" id="IPR050087">
    <property type="entry name" value="AON_synthase_class-II"/>
</dbReference>
<accession>A0AAU9L5J4</accession>
<name>A0AAU9L5J4_9STRA</name>
<gene>
    <name evidence="7" type="ORF">PBS003_LOCUS6490</name>
</gene>
<comment type="caution">
    <text evidence="7">The sequence shown here is derived from an EMBL/GenBank/DDBJ whole genome shotgun (WGS) entry which is preliminary data.</text>
</comment>
<dbReference type="GO" id="GO:0030170">
    <property type="term" value="F:pyridoxal phosphate binding"/>
    <property type="evidence" value="ECO:0007669"/>
    <property type="project" value="InterPro"/>
</dbReference>
<protein>
    <recommendedName>
        <fullName evidence="6">Aminotransferase class I/classII large domain-containing protein</fullName>
    </recommendedName>
</protein>
<dbReference type="Pfam" id="PF00155">
    <property type="entry name" value="Aminotran_1_2"/>
    <property type="match status" value="1"/>
</dbReference>
<evidence type="ECO:0000256" key="1">
    <source>
        <dbReference type="ARBA" id="ARBA00001933"/>
    </source>
</evidence>
<evidence type="ECO:0000259" key="6">
    <source>
        <dbReference type="Pfam" id="PF00155"/>
    </source>
</evidence>
<dbReference type="InterPro" id="IPR004839">
    <property type="entry name" value="Aminotransferase_I/II_large"/>
</dbReference>
<sequence length="414" mass="45832">MDEKLSVILARRRAVGTLRKLEVSNETAPTAIDFYSNDYLGFARLQSLKELIKTRHVELENQHGRMLGATGSRLISGNSRLFMQVEKDLATFYNSDAALLFNSGYAANLGIMSCIPQAEDVILYDEFVHSSCHEGIRLSRAYAHGRSFAFRHNNLEDLKHKVHEYTSTTSTTNDVPTTRACVYVVVESLYSMDGDFAPLDAMAALCDRMGAFLIVDEAHSTGVYGPQGSGVVRELELEKKYKRTVACRVHTFGKAMGCHGAVVCGSQVLIDYLVNYARSFIYTTAFPFDQLVAIACVHEFSANPEADALRTDVIALVQYLKEKVNSNSRIPRNALLLSDSPIQGVVFEGNHHVLSASKLINAMGIRVIPIRSPTVPKGAERLRIVVHASNTRDEIDRLVNALAAVFEARRDSKL</sequence>
<evidence type="ECO:0000313" key="8">
    <source>
        <dbReference type="Proteomes" id="UP001160483"/>
    </source>
</evidence>
<keyword evidence="3" id="KW-0808">Transferase</keyword>
<evidence type="ECO:0000256" key="2">
    <source>
        <dbReference type="ARBA" id="ARBA00010008"/>
    </source>
</evidence>
<dbReference type="EMBL" id="CAKKTJ010000321">
    <property type="protein sequence ID" value="CAH0479859.1"/>
    <property type="molecule type" value="Genomic_DNA"/>
</dbReference>
<evidence type="ECO:0000256" key="5">
    <source>
        <dbReference type="RuleBase" id="RU003693"/>
    </source>
</evidence>
<proteinExistence type="inferred from homology"/>